<dbReference type="InterPro" id="IPR018490">
    <property type="entry name" value="cNMP-bd_dom_sf"/>
</dbReference>
<dbReference type="InterPro" id="IPR000595">
    <property type="entry name" value="cNMP-bd_dom"/>
</dbReference>
<dbReference type="EMBL" id="CCKQ01012144">
    <property type="protein sequence ID" value="CDW83755.1"/>
    <property type="molecule type" value="Genomic_DNA"/>
</dbReference>
<dbReference type="InterPro" id="IPR014710">
    <property type="entry name" value="RmlC-like_jellyroll"/>
</dbReference>
<sequence>MSSNNTHGPPHLSNFGKRSMYDVNEGPSPLPRGFPLRNTNSGIVQLKSDKIPTDNIRLRKLPAEQISESSENAEKRRKVQKLKKKFTKTAKTFQFMKNRMDMKKVRDQIAQEQALALQLQSQGTFKQSYNNNTGIPGQGGNVLITQISSYRQSTIQRQNTNSMSKLDSECRENSQSSEEESEKEVSIVEAEFDMNNLLQIMKVQFIEKGSYLFRKGDRGDCAYIIMHGKVIFLTLSQLTWHGQSPRENIKKELDSAQFMRYLDTGSEGMTSVEVENVIVEFPKGRLFGEIALLDPTKATRQLSAMTKTDCILLMLNQEAFDIMVKEKIKKEREEMGKFVCNSMPKLKETIGLSTVVSNSFLKDQWVLKEGEKSEKIHIIKVGHCGLYKNIETTDEIGQKVIKQRKLMDLEIGKLFGEDFICFNIMNSYSVKVKSPNLVLYSIKGAEFGKKYKRMLQPLQRYFYKRQCLISQVIDNYQDQHEIIKNNFFSTVEKGNISVYLMRELKMQLDHANMTMKKKLYRHYLKRELQQNGQKRPFTESEQDDIQDFKDIMRGQIKLSSIKKNKIERVSKTIELLNHSFNKKTQENKEPVQNKLLALQSYHTIDGRHQNQAPRNLAQITGQFKQPESQNFQKIPLQITNGGGTAQSQSDYSNSFFLKRQSQSQQSYAQLSNQKTRPYSAVFDKPLQNQLKIITEAQINEFRSQSPNKLRQQTPSNKAKSDLMITQATTSGSKYGASTLIRVQSANRIPTATGLNRAQASSLSNLMKFPGPVSAKQTIIQNSIGHQIPLNTQAINKASFALSTPTSYSSRPFSATGGGGHIQNSLKQNKESIISNAKTNTSSNHNVLFSNASIQNQIASTKNQDRQNYHTGVPPKYQLIKKQQSVEKIEKLDIIQ</sequence>
<protein>
    <recommendedName>
        <fullName evidence="2">Cyclic nucleotide-binding domain-containing protein</fullName>
    </recommendedName>
</protein>
<gene>
    <name evidence="3" type="primary">Contig16326.g17388</name>
    <name evidence="3" type="ORF">STYLEM_12804</name>
</gene>
<evidence type="ECO:0000256" key="1">
    <source>
        <dbReference type="SAM" id="MobiDB-lite"/>
    </source>
</evidence>
<dbReference type="PANTHER" id="PTHR23011">
    <property type="entry name" value="CYCLIC NUCLEOTIDE-BINDING DOMAIN CONTAINING PROTEIN"/>
    <property type="match status" value="1"/>
</dbReference>
<name>A0A078AN09_STYLE</name>
<dbReference type="SUPFAM" id="SSF51206">
    <property type="entry name" value="cAMP-binding domain-like"/>
    <property type="match status" value="2"/>
</dbReference>
<dbReference type="Gene3D" id="2.60.120.10">
    <property type="entry name" value="Jelly Rolls"/>
    <property type="match status" value="2"/>
</dbReference>
<dbReference type="PANTHER" id="PTHR23011:SF28">
    <property type="entry name" value="CYCLIC NUCLEOTIDE-BINDING DOMAIN CONTAINING PROTEIN"/>
    <property type="match status" value="1"/>
</dbReference>
<feature type="region of interest" description="Disordered" evidence="1">
    <location>
        <begin position="1"/>
        <end position="37"/>
    </location>
</feature>
<feature type="compositionally biased region" description="Polar residues" evidence="1">
    <location>
        <begin position="154"/>
        <end position="165"/>
    </location>
</feature>
<dbReference type="PROSITE" id="PS50042">
    <property type="entry name" value="CNMP_BINDING_3"/>
    <property type="match status" value="2"/>
</dbReference>
<dbReference type="InParanoid" id="A0A078AN09"/>
<keyword evidence="4" id="KW-1185">Reference proteome</keyword>
<dbReference type="OrthoDB" id="166212at2759"/>
<evidence type="ECO:0000313" key="3">
    <source>
        <dbReference type="EMBL" id="CDW83755.1"/>
    </source>
</evidence>
<dbReference type="CDD" id="cd00038">
    <property type="entry name" value="CAP_ED"/>
    <property type="match status" value="1"/>
</dbReference>
<evidence type="ECO:0000259" key="2">
    <source>
        <dbReference type="PROSITE" id="PS50042"/>
    </source>
</evidence>
<accession>A0A078AN09</accession>
<organism evidence="3 4">
    <name type="scientific">Stylonychia lemnae</name>
    <name type="common">Ciliate</name>
    <dbReference type="NCBI Taxonomy" id="5949"/>
    <lineage>
        <taxon>Eukaryota</taxon>
        <taxon>Sar</taxon>
        <taxon>Alveolata</taxon>
        <taxon>Ciliophora</taxon>
        <taxon>Intramacronucleata</taxon>
        <taxon>Spirotrichea</taxon>
        <taxon>Stichotrichia</taxon>
        <taxon>Sporadotrichida</taxon>
        <taxon>Oxytrichidae</taxon>
        <taxon>Stylonychinae</taxon>
        <taxon>Stylonychia</taxon>
    </lineage>
</organism>
<feature type="domain" description="Cyclic nucleotide-binding" evidence="2">
    <location>
        <begin position="194"/>
        <end position="341"/>
    </location>
</feature>
<evidence type="ECO:0000313" key="4">
    <source>
        <dbReference type="Proteomes" id="UP000039865"/>
    </source>
</evidence>
<reference evidence="3 4" key="1">
    <citation type="submission" date="2014-06" db="EMBL/GenBank/DDBJ databases">
        <authorList>
            <person name="Swart Estienne"/>
        </authorList>
    </citation>
    <scope>NUCLEOTIDE SEQUENCE [LARGE SCALE GENOMIC DNA]</scope>
    <source>
        <strain evidence="3 4">130c</strain>
    </source>
</reference>
<proteinExistence type="predicted"/>
<feature type="domain" description="Cyclic nucleotide-binding" evidence="2">
    <location>
        <begin position="366"/>
        <end position="447"/>
    </location>
</feature>
<dbReference type="Proteomes" id="UP000039865">
    <property type="component" value="Unassembled WGS sequence"/>
</dbReference>
<dbReference type="AlphaFoldDB" id="A0A078AN09"/>
<feature type="region of interest" description="Disordered" evidence="1">
    <location>
        <begin position="154"/>
        <end position="182"/>
    </location>
</feature>